<dbReference type="InterPro" id="IPR020084">
    <property type="entry name" value="NUDIX_hydrolase_CS"/>
</dbReference>
<evidence type="ECO:0000313" key="6">
    <source>
        <dbReference type="Proteomes" id="UP000436088"/>
    </source>
</evidence>
<dbReference type="GO" id="GO:0005737">
    <property type="term" value="C:cytoplasm"/>
    <property type="evidence" value="ECO:0007669"/>
    <property type="project" value="TreeGrafter"/>
</dbReference>
<dbReference type="Proteomes" id="UP000436088">
    <property type="component" value="Unassembled WGS sequence"/>
</dbReference>
<evidence type="ECO:0000313" key="5">
    <source>
        <dbReference type="EMBL" id="KAE8682006.1"/>
    </source>
</evidence>
<feature type="compositionally biased region" description="Polar residues" evidence="3">
    <location>
        <begin position="164"/>
        <end position="173"/>
    </location>
</feature>
<dbReference type="AlphaFoldDB" id="A0A6A2YRP3"/>
<keyword evidence="2 5" id="KW-0378">Hydrolase</keyword>
<dbReference type="PROSITE" id="PS51462">
    <property type="entry name" value="NUDIX"/>
    <property type="match status" value="1"/>
</dbReference>
<feature type="region of interest" description="Disordered" evidence="3">
    <location>
        <begin position="164"/>
        <end position="185"/>
    </location>
</feature>
<sequence>MCMVARTGRHLQRYDNLGRRQVAGCIPYRFKCRTDGTITNDLEVLVISSQKGPKMMFPKGGWEIDESIEEAALRESIEEAGVLGHVECELGKWYFISKNHGTFYEGLCWSRKSSTCGLSSTSAKSMAKALHLGKSYLIFTDLHPKTIFEMGCVRVRHRCRSNHVTPPYSTGPQRNPPCPDRGDRQPPEIVLVGGVVLPLPFDGHIYWKYDTRPPCDNCNPQTDTGNPIRSGVSH</sequence>
<comment type="caution">
    <text evidence="5">The sequence shown here is derived from an EMBL/GenBank/DDBJ whole genome shotgun (WGS) entry which is preliminary data.</text>
</comment>
<dbReference type="SUPFAM" id="SSF55811">
    <property type="entry name" value="Nudix"/>
    <property type="match status" value="1"/>
</dbReference>
<name>A0A6A2YRP3_HIBSY</name>
<dbReference type="GO" id="GO:0005634">
    <property type="term" value="C:nucleus"/>
    <property type="evidence" value="ECO:0007669"/>
    <property type="project" value="TreeGrafter"/>
</dbReference>
<dbReference type="Gene3D" id="3.90.79.10">
    <property type="entry name" value="Nucleoside Triphosphate Pyrophosphohydrolase"/>
    <property type="match status" value="1"/>
</dbReference>
<evidence type="ECO:0000256" key="2">
    <source>
        <dbReference type="ARBA" id="ARBA00022801"/>
    </source>
</evidence>
<dbReference type="PANTHER" id="PTHR12629">
    <property type="entry name" value="DIPHOSPHOINOSITOL POLYPHOSPHATE PHOSPHOHYDROLASE"/>
    <property type="match status" value="1"/>
</dbReference>
<dbReference type="GO" id="GO:0046872">
    <property type="term" value="F:metal ion binding"/>
    <property type="evidence" value="ECO:0007669"/>
    <property type="project" value="UniProtKB-KW"/>
</dbReference>
<dbReference type="GO" id="GO:0016787">
    <property type="term" value="F:hydrolase activity"/>
    <property type="evidence" value="ECO:0007669"/>
    <property type="project" value="UniProtKB-KW"/>
</dbReference>
<dbReference type="PANTHER" id="PTHR12629:SF62">
    <property type="entry name" value="NUDIX HYDROLASE 17, MITOCHONDRIAL"/>
    <property type="match status" value="1"/>
</dbReference>
<keyword evidence="1" id="KW-0479">Metal-binding</keyword>
<reference evidence="5" key="1">
    <citation type="submission" date="2019-09" db="EMBL/GenBank/DDBJ databases">
        <title>Draft genome information of white flower Hibiscus syriacus.</title>
        <authorList>
            <person name="Kim Y.-M."/>
        </authorList>
    </citation>
    <scope>NUCLEOTIDE SEQUENCE [LARGE SCALE GENOMIC DNA]</scope>
    <source>
        <strain evidence="5">YM2019G1</strain>
    </source>
</reference>
<dbReference type="EMBL" id="VEPZ02001293">
    <property type="protein sequence ID" value="KAE8682006.1"/>
    <property type="molecule type" value="Genomic_DNA"/>
</dbReference>
<proteinExistence type="predicted"/>
<keyword evidence="6" id="KW-1185">Reference proteome</keyword>
<organism evidence="5 6">
    <name type="scientific">Hibiscus syriacus</name>
    <name type="common">Rose of Sharon</name>
    <dbReference type="NCBI Taxonomy" id="106335"/>
    <lineage>
        <taxon>Eukaryota</taxon>
        <taxon>Viridiplantae</taxon>
        <taxon>Streptophyta</taxon>
        <taxon>Embryophyta</taxon>
        <taxon>Tracheophyta</taxon>
        <taxon>Spermatophyta</taxon>
        <taxon>Magnoliopsida</taxon>
        <taxon>eudicotyledons</taxon>
        <taxon>Gunneridae</taxon>
        <taxon>Pentapetalae</taxon>
        <taxon>rosids</taxon>
        <taxon>malvids</taxon>
        <taxon>Malvales</taxon>
        <taxon>Malvaceae</taxon>
        <taxon>Malvoideae</taxon>
        <taxon>Hibiscus</taxon>
    </lineage>
</organism>
<feature type="domain" description="Nudix hydrolase" evidence="4">
    <location>
        <begin position="18"/>
        <end position="150"/>
    </location>
</feature>
<accession>A0A6A2YRP3</accession>
<dbReference type="InterPro" id="IPR000086">
    <property type="entry name" value="NUDIX_hydrolase_dom"/>
</dbReference>
<dbReference type="PROSITE" id="PS00893">
    <property type="entry name" value="NUDIX_BOX"/>
    <property type="match status" value="1"/>
</dbReference>
<protein>
    <submittedName>
        <fullName evidence="5">Nudix hydrolase 4</fullName>
    </submittedName>
</protein>
<dbReference type="Pfam" id="PF00293">
    <property type="entry name" value="NUDIX"/>
    <property type="match status" value="1"/>
</dbReference>
<evidence type="ECO:0000256" key="1">
    <source>
        <dbReference type="ARBA" id="ARBA00022723"/>
    </source>
</evidence>
<dbReference type="InterPro" id="IPR015797">
    <property type="entry name" value="NUDIX_hydrolase-like_dom_sf"/>
</dbReference>
<evidence type="ECO:0000256" key="3">
    <source>
        <dbReference type="SAM" id="MobiDB-lite"/>
    </source>
</evidence>
<gene>
    <name evidence="5" type="ORF">F3Y22_tig00111277pilonHSYRG00058</name>
</gene>
<evidence type="ECO:0000259" key="4">
    <source>
        <dbReference type="PROSITE" id="PS51462"/>
    </source>
</evidence>